<dbReference type="GO" id="GO:0007165">
    <property type="term" value="P:signal transduction"/>
    <property type="evidence" value="ECO:0007669"/>
    <property type="project" value="UniProtKB-KW"/>
</dbReference>
<name>A0A2H1WKH8_SPOFR</name>
<evidence type="ECO:0000256" key="4">
    <source>
        <dbReference type="ARBA" id="ARBA00022989"/>
    </source>
</evidence>
<dbReference type="GO" id="GO:0050909">
    <property type="term" value="P:sensory perception of taste"/>
    <property type="evidence" value="ECO:0007669"/>
    <property type="project" value="InterPro"/>
</dbReference>
<keyword evidence="6" id="KW-0675">Receptor</keyword>
<comment type="function">
    <text evidence="6">Gustatory receptor which mediates acceptance or avoidance behavior, depending on its substrates.</text>
</comment>
<dbReference type="GO" id="GO:0005886">
    <property type="term" value="C:plasma membrane"/>
    <property type="evidence" value="ECO:0007669"/>
    <property type="project" value="UniProtKB-SubCell"/>
</dbReference>
<gene>
    <name evidence="7" type="ORF">SFRICE_011305</name>
</gene>
<dbReference type="AlphaFoldDB" id="A0A2H1WKH8"/>
<keyword evidence="3 6" id="KW-0812">Transmembrane</keyword>
<keyword evidence="6" id="KW-0807">Transducer</keyword>
<proteinExistence type="inferred from homology"/>
<accession>A0A2H1WKH8</accession>
<evidence type="ECO:0000256" key="1">
    <source>
        <dbReference type="ARBA" id="ARBA00004651"/>
    </source>
</evidence>
<feature type="transmembrane region" description="Helical" evidence="6">
    <location>
        <begin position="123"/>
        <end position="141"/>
    </location>
</feature>
<evidence type="ECO:0000256" key="2">
    <source>
        <dbReference type="ARBA" id="ARBA00022475"/>
    </source>
</evidence>
<keyword evidence="5 6" id="KW-0472">Membrane</keyword>
<dbReference type="EMBL" id="ODYU01009277">
    <property type="protein sequence ID" value="SOQ53583.1"/>
    <property type="molecule type" value="Genomic_DNA"/>
</dbReference>
<protein>
    <recommendedName>
        <fullName evidence="6">Gustatory receptor</fullName>
    </recommendedName>
</protein>
<organism evidence="7">
    <name type="scientific">Spodoptera frugiperda</name>
    <name type="common">Fall armyworm</name>
    <dbReference type="NCBI Taxonomy" id="7108"/>
    <lineage>
        <taxon>Eukaryota</taxon>
        <taxon>Metazoa</taxon>
        <taxon>Ecdysozoa</taxon>
        <taxon>Arthropoda</taxon>
        <taxon>Hexapoda</taxon>
        <taxon>Insecta</taxon>
        <taxon>Pterygota</taxon>
        <taxon>Neoptera</taxon>
        <taxon>Endopterygota</taxon>
        <taxon>Lepidoptera</taxon>
        <taxon>Glossata</taxon>
        <taxon>Ditrysia</taxon>
        <taxon>Noctuoidea</taxon>
        <taxon>Noctuidae</taxon>
        <taxon>Amphipyrinae</taxon>
        <taxon>Spodoptera</taxon>
    </lineage>
</organism>
<sequence>MIYLLLRAERTLGVHRNFQFLSFYNQIFIICRVILELVVISFVSYSNLSTFLIPVAGSKQRITPVIFLVFYFCNFLGGFVIMIYGIRKSRSFKLFFTNIMSLHYRFKTESLFYKDNSKKFKHVVKIVLIFHGCGCAIMFMTKALNKIYMEYETMTFLYFIFVFLEIYIEMRHILENVVLYTYVTMIYWFLKTVNQSITSVVKEYDRVEKRSSDMRKDRNDQILTIHDLDEWAIKYRDLVGCCSKLSACFSSQMLFSLFISSVQLVTNHIVFSTVGLYVLIYAIFSAYFVIFAGQHLLNENAIIKKSIATLYSTWSTRPQAPETKRLRNLNKLVNVNPIQIEYTNKIVLGMYLVPIIMSLSASYVIVGLQFNHVI</sequence>
<feature type="transmembrane region" description="Helical" evidence="6">
    <location>
        <begin position="147"/>
        <end position="166"/>
    </location>
</feature>
<reference evidence="7" key="1">
    <citation type="submission" date="2016-07" db="EMBL/GenBank/DDBJ databases">
        <authorList>
            <person name="Bretaudeau A."/>
        </authorList>
    </citation>
    <scope>NUCLEOTIDE SEQUENCE</scope>
    <source>
        <strain evidence="7">Rice</strain>
        <tissue evidence="7">Whole body</tissue>
    </source>
</reference>
<feature type="transmembrane region" description="Helical" evidence="6">
    <location>
        <begin position="274"/>
        <end position="297"/>
    </location>
</feature>
<evidence type="ECO:0000256" key="3">
    <source>
        <dbReference type="ARBA" id="ARBA00022692"/>
    </source>
</evidence>
<feature type="transmembrane region" description="Helical" evidence="6">
    <location>
        <begin position="346"/>
        <end position="366"/>
    </location>
</feature>
<feature type="transmembrane region" description="Helical" evidence="6">
    <location>
        <begin position="173"/>
        <end position="190"/>
    </location>
</feature>
<dbReference type="Pfam" id="PF08395">
    <property type="entry name" value="7tm_7"/>
    <property type="match status" value="1"/>
</dbReference>
<keyword evidence="2 6" id="KW-1003">Cell membrane</keyword>
<keyword evidence="4 6" id="KW-1133">Transmembrane helix</keyword>
<comment type="similarity">
    <text evidence="6">Belongs to the insect chemoreceptor superfamily. Gustatory receptor (GR) family.</text>
</comment>
<evidence type="ECO:0000256" key="5">
    <source>
        <dbReference type="ARBA" id="ARBA00023136"/>
    </source>
</evidence>
<feature type="transmembrane region" description="Helical" evidence="6">
    <location>
        <begin position="21"/>
        <end position="45"/>
    </location>
</feature>
<feature type="transmembrane region" description="Helical" evidence="6">
    <location>
        <begin position="65"/>
        <end position="86"/>
    </location>
</feature>
<dbReference type="InterPro" id="IPR013604">
    <property type="entry name" value="7TM_chemorcpt"/>
</dbReference>
<evidence type="ECO:0000313" key="7">
    <source>
        <dbReference type="EMBL" id="SOQ53583.1"/>
    </source>
</evidence>
<evidence type="ECO:0000256" key="6">
    <source>
        <dbReference type="RuleBase" id="RU363108"/>
    </source>
</evidence>
<comment type="subcellular location">
    <subcellularLocation>
        <location evidence="1 6">Cell membrane</location>
        <topology evidence="1 6">Multi-pass membrane protein</topology>
    </subcellularLocation>
</comment>